<organism evidence="4 5">
    <name type="scientific">Phlebiopsis gigantea (strain 11061_1 CR5-6)</name>
    <name type="common">White-rot fungus</name>
    <name type="synonym">Peniophora gigantea</name>
    <dbReference type="NCBI Taxonomy" id="745531"/>
    <lineage>
        <taxon>Eukaryota</taxon>
        <taxon>Fungi</taxon>
        <taxon>Dikarya</taxon>
        <taxon>Basidiomycota</taxon>
        <taxon>Agaricomycotina</taxon>
        <taxon>Agaricomycetes</taxon>
        <taxon>Polyporales</taxon>
        <taxon>Phanerochaetaceae</taxon>
        <taxon>Phlebiopsis</taxon>
    </lineage>
</organism>
<dbReference type="SUPFAM" id="SSF55729">
    <property type="entry name" value="Acyl-CoA N-acyltransferases (Nat)"/>
    <property type="match status" value="1"/>
</dbReference>
<feature type="domain" description="N-acetyltransferase" evidence="3">
    <location>
        <begin position="199"/>
        <end position="343"/>
    </location>
</feature>
<evidence type="ECO:0000259" key="3">
    <source>
        <dbReference type="PROSITE" id="PS51186"/>
    </source>
</evidence>
<evidence type="ECO:0000256" key="1">
    <source>
        <dbReference type="ARBA" id="ARBA00022679"/>
    </source>
</evidence>
<name>A0A0C3SCP1_PHLG1</name>
<dbReference type="PANTHER" id="PTHR43877">
    <property type="entry name" value="AMINOALKYLPHOSPHONATE N-ACETYLTRANSFERASE-RELATED-RELATED"/>
    <property type="match status" value="1"/>
</dbReference>
<keyword evidence="2" id="KW-0012">Acyltransferase</keyword>
<evidence type="ECO:0000313" key="5">
    <source>
        <dbReference type="Proteomes" id="UP000053257"/>
    </source>
</evidence>
<dbReference type="Proteomes" id="UP000053257">
    <property type="component" value="Unassembled WGS sequence"/>
</dbReference>
<dbReference type="Pfam" id="PF00583">
    <property type="entry name" value="Acetyltransf_1"/>
    <property type="match status" value="1"/>
</dbReference>
<sequence>MPARIHPRETATVVVQHDTASDFLALAGPTLARHEASSNIVLAHAVKRVDPATFQLCADASPAFPDASSMQPRRTEGAFWLTLWSADAGTPALDLVLACVDGTLGQYPIFLWSPRRAHEQSSAWLRPRLAALADHLRACVPPERVFSVFGMTSLVAPFARRWSQLTGFPVEPEPFYAAHFSFCTRRTLRRASAPLPAGHLLRPATPRDREQVAQLCKEFADDSIHFPLSLERARVEAHELIARQQIWVYDADGAVGTICAYTRNTARVSAITKVYTTPRARRRGCAELLVRRVTSHLLDGGKETVVLYVGHENSAQKVYHRVGFAGLCGDEKVDGVEDSLELGFVGSTRGHW</sequence>
<dbReference type="GO" id="GO:0016747">
    <property type="term" value="F:acyltransferase activity, transferring groups other than amino-acyl groups"/>
    <property type="evidence" value="ECO:0007669"/>
    <property type="project" value="InterPro"/>
</dbReference>
<reference evidence="4 5" key="1">
    <citation type="journal article" date="2014" name="PLoS Genet.">
        <title>Analysis of the Phlebiopsis gigantea genome, transcriptome and secretome provides insight into its pioneer colonization strategies of wood.</title>
        <authorList>
            <person name="Hori C."/>
            <person name="Ishida T."/>
            <person name="Igarashi K."/>
            <person name="Samejima M."/>
            <person name="Suzuki H."/>
            <person name="Master E."/>
            <person name="Ferreira P."/>
            <person name="Ruiz-Duenas F.J."/>
            <person name="Held B."/>
            <person name="Canessa P."/>
            <person name="Larrondo L.F."/>
            <person name="Schmoll M."/>
            <person name="Druzhinina I.S."/>
            <person name="Kubicek C.P."/>
            <person name="Gaskell J.A."/>
            <person name="Kersten P."/>
            <person name="St John F."/>
            <person name="Glasner J."/>
            <person name="Sabat G."/>
            <person name="Splinter BonDurant S."/>
            <person name="Syed K."/>
            <person name="Yadav J."/>
            <person name="Mgbeahuruike A.C."/>
            <person name="Kovalchuk A."/>
            <person name="Asiegbu F.O."/>
            <person name="Lackner G."/>
            <person name="Hoffmeister D."/>
            <person name="Rencoret J."/>
            <person name="Gutierrez A."/>
            <person name="Sun H."/>
            <person name="Lindquist E."/>
            <person name="Barry K."/>
            <person name="Riley R."/>
            <person name="Grigoriev I.V."/>
            <person name="Henrissat B."/>
            <person name="Kues U."/>
            <person name="Berka R.M."/>
            <person name="Martinez A.T."/>
            <person name="Covert S.F."/>
            <person name="Blanchette R.A."/>
            <person name="Cullen D."/>
        </authorList>
    </citation>
    <scope>NUCLEOTIDE SEQUENCE [LARGE SCALE GENOMIC DNA]</scope>
    <source>
        <strain evidence="4 5">11061_1 CR5-6</strain>
    </source>
</reference>
<dbReference type="EMBL" id="KN840448">
    <property type="protein sequence ID" value="KIP11092.1"/>
    <property type="molecule type" value="Genomic_DNA"/>
</dbReference>
<protein>
    <recommendedName>
        <fullName evidence="3">N-acetyltransferase domain-containing protein</fullName>
    </recommendedName>
</protein>
<dbReference type="OrthoDB" id="5372118at2759"/>
<dbReference type="InterPro" id="IPR000182">
    <property type="entry name" value="GNAT_dom"/>
</dbReference>
<dbReference type="InterPro" id="IPR016181">
    <property type="entry name" value="Acyl_CoA_acyltransferase"/>
</dbReference>
<accession>A0A0C3SCP1</accession>
<dbReference type="AlphaFoldDB" id="A0A0C3SCP1"/>
<dbReference type="Gene3D" id="3.40.630.30">
    <property type="match status" value="1"/>
</dbReference>
<keyword evidence="1" id="KW-0808">Transferase</keyword>
<dbReference type="PROSITE" id="PS51186">
    <property type="entry name" value="GNAT"/>
    <property type="match status" value="1"/>
</dbReference>
<evidence type="ECO:0000313" key="4">
    <source>
        <dbReference type="EMBL" id="KIP11092.1"/>
    </source>
</evidence>
<keyword evidence="5" id="KW-1185">Reference proteome</keyword>
<proteinExistence type="predicted"/>
<dbReference type="InterPro" id="IPR050832">
    <property type="entry name" value="Bact_Acetyltransf"/>
</dbReference>
<gene>
    <name evidence="4" type="ORF">PHLGIDRAFT_155592</name>
</gene>
<evidence type="ECO:0000256" key="2">
    <source>
        <dbReference type="ARBA" id="ARBA00023315"/>
    </source>
</evidence>
<dbReference type="HOGENOM" id="CLU_059210_0_0_1"/>